<dbReference type="HOGENOM" id="CLU_1918286_0_0_1"/>
<name>A0A075B2C1_ROZAC</name>
<evidence type="ECO:0000259" key="1">
    <source>
        <dbReference type="Pfam" id="PF16242"/>
    </source>
</evidence>
<evidence type="ECO:0000313" key="2">
    <source>
        <dbReference type="EMBL" id="EPZ34968.1"/>
    </source>
</evidence>
<dbReference type="Proteomes" id="UP000281549">
    <property type="component" value="Unassembled WGS sequence"/>
</dbReference>
<gene>
    <name evidence="2" type="ORF">O9G_001698</name>
    <name evidence="3" type="ORF">ROZALSC1DRAFT_28404</name>
</gene>
<dbReference type="Proteomes" id="UP000030755">
    <property type="component" value="Unassembled WGS sequence"/>
</dbReference>
<evidence type="ECO:0000313" key="5">
    <source>
        <dbReference type="Proteomes" id="UP000281549"/>
    </source>
</evidence>
<dbReference type="AlphaFoldDB" id="A0A075B2C1"/>
<feature type="domain" description="General stress protein FMN-binding split barrel" evidence="1">
    <location>
        <begin position="5"/>
        <end position="105"/>
    </location>
</feature>
<dbReference type="EMBL" id="ML005117">
    <property type="protein sequence ID" value="RKP20068.1"/>
    <property type="molecule type" value="Genomic_DNA"/>
</dbReference>
<dbReference type="PANTHER" id="PTHR34818">
    <property type="entry name" value="PROTEIN BLI-3"/>
    <property type="match status" value="1"/>
</dbReference>
<accession>A0A075B2C1</accession>
<protein>
    <submittedName>
        <fullName evidence="2">FMN-binding split barrel domain-containing protein</fullName>
    </submittedName>
</protein>
<evidence type="ECO:0000313" key="3">
    <source>
        <dbReference type="EMBL" id="RKP20068.1"/>
    </source>
</evidence>
<reference evidence="2 4" key="1">
    <citation type="journal article" date="2013" name="Curr. Biol.">
        <title>Shared signatures of parasitism and phylogenomics unite Cryptomycota and microsporidia.</title>
        <authorList>
            <person name="James T.Y."/>
            <person name="Pelin A."/>
            <person name="Bonen L."/>
            <person name="Ahrendt S."/>
            <person name="Sain D."/>
            <person name="Corradi N."/>
            <person name="Stajich J.E."/>
        </authorList>
    </citation>
    <scope>NUCLEOTIDE SEQUENCE [LARGE SCALE GENOMIC DNA]</scope>
    <source>
        <strain evidence="2 4">CSF55</strain>
        <strain evidence="2 4">CSF55</strain>
    </source>
</reference>
<reference evidence="5" key="2">
    <citation type="journal article" date="2018" name="Nat. Microbiol.">
        <title>Leveraging single-cell genomics to expand the fungal tree of life.</title>
        <authorList>
            <person name="Ahrendt S.R."/>
            <person name="Quandt C.A."/>
            <person name="Ciobanu D."/>
            <person name="Clum A."/>
            <person name="Salamov A."/>
            <person name="Andreopoulos B."/>
            <person name="Cheng J.F."/>
            <person name="Woyke T."/>
            <person name="Pelin A."/>
            <person name="Henrissat B."/>
            <person name="Reynolds N.K."/>
            <person name="Benny G.L."/>
            <person name="Smith M.E."/>
            <person name="James T.Y."/>
            <person name="Grigoriev I.V."/>
        </authorList>
    </citation>
    <scope>NUCLEOTIDE SEQUENCE [LARGE SCALE GENOMIC DNA]</scope>
    <source>
        <strain evidence="5">CSF55</strain>
    </source>
</reference>
<dbReference type="InterPro" id="IPR038725">
    <property type="entry name" value="YdaG_split_barrel_FMN-bd"/>
</dbReference>
<dbReference type="Gene3D" id="2.30.110.10">
    <property type="entry name" value="Electron Transport, Fmn-binding Protein, Chain A"/>
    <property type="match status" value="1"/>
</dbReference>
<organism evidence="2 4">
    <name type="scientific">Rozella allomycis (strain CSF55)</name>
    <dbReference type="NCBI Taxonomy" id="988480"/>
    <lineage>
        <taxon>Eukaryota</taxon>
        <taxon>Fungi</taxon>
        <taxon>Fungi incertae sedis</taxon>
        <taxon>Cryptomycota</taxon>
        <taxon>Cryptomycota incertae sedis</taxon>
        <taxon>Rozella</taxon>
    </lineage>
</organism>
<proteinExistence type="predicted"/>
<reference evidence="3" key="3">
    <citation type="submission" date="2018-08" db="EMBL/GenBank/DDBJ databases">
        <title>Leveraging single-cell genomics to expand the Fungal Tree of Life.</title>
        <authorList>
            <consortium name="DOE Joint Genome Institute"/>
            <person name="Ahrendt S.R."/>
            <person name="Quandt C.A."/>
            <person name="Ciobanu D."/>
            <person name="Clum A."/>
            <person name="Salamov A."/>
            <person name="Andreopoulos B."/>
            <person name="Cheng J.-F."/>
            <person name="Woyke T."/>
            <person name="Pelin A."/>
            <person name="Henrissat B."/>
            <person name="Reynolds N."/>
            <person name="Benny G.L."/>
            <person name="Smith M.E."/>
            <person name="James T.Y."/>
            <person name="Grigoriev I.V."/>
        </authorList>
    </citation>
    <scope>NUCLEOTIDE SEQUENCE</scope>
    <source>
        <strain evidence="3">CSF55</strain>
    </source>
</reference>
<dbReference type="EMBL" id="KE560903">
    <property type="protein sequence ID" value="EPZ34968.1"/>
    <property type="molecule type" value="Genomic_DNA"/>
</dbReference>
<dbReference type="PANTHER" id="PTHR34818:SF1">
    <property type="entry name" value="PROTEIN BLI-3"/>
    <property type="match status" value="1"/>
</dbReference>
<evidence type="ECO:0000313" key="4">
    <source>
        <dbReference type="Proteomes" id="UP000030755"/>
    </source>
</evidence>
<dbReference type="OrthoDB" id="434253at2759"/>
<dbReference type="Pfam" id="PF16242">
    <property type="entry name" value="Pyrid_ox_like"/>
    <property type="match status" value="1"/>
</dbReference>
<dbReference type="InterPro" id="IPR052917">
    <property type="entry name" value="Stress-Dev_Protein"/>
</dbReference>
<dbReference type="InterPro" id="IPR012349">
    <property type="entry name" value="Split_barrel_FMN-bd"/>
</dbReference>
<dbReference type="SUPFAM" id="SSF50475">
    <property type="entry name" value="FMN-binding split barrel"/>
    <property type="match status" value="1"/>
</dbReference>
<keyword evidence="4" id="KW-1185">Reference proteome</keyword>
<sequence>MVPHKSKEFNGELKFITSLNTSKISELRANNNVCLAFVDPANNTFVSMSGTVEISQDPANIDEIWSPIPDLSVLNVAVDELEYWDSYSETMVKLVGLVKAIWSGGKVVGMCRVVPYKYDDSLIEEHARVSAQ</sequence>